<reference evidence="2 3" key="1">
    <citation type="journal article" date="2022" name="Nat. Microbiol.">
        <title>The microbiome of a bacterivorous marine choanoflagellate contains a resource-demanding obligate bacterial associate.</title>
        <authorList>
            <person name="Needham D.M."/>
            <person name="Poirier C."/>
            <person name="Bachy C."/>
            <person name="George E.E."/>
            <person name="Wilken S."/>
            <person name="Yung C.C.M."/>
            <person name="Limardo A.J."/>
            <person name="Morando M."/>
            <person name="Sudek L."/>
            <person name="Malmstrom R.R."/>
            <person name="Keeling P.J."/>
            <person name="Santoro A.E."/>
            <person name="Worden A.Z."/>
        </authorList>
    </citation>
    <scope>NUCLEOTIDE SEQUENCE [LARGE SCALE GENOMIC DNA]</scope>
    <source>
        <strain evidence="2 3">Comchoano-2</strain>
    </source>
</reference>
<sequence>MSAQQEGGNNSEAPQEERSSLNANTQLNTFINAQIAESAALMKQVDGADKAAVDLLADIARGAQSEVSAEQKTQISALKNDGLDARCKWLFDMAHAKNTDVEAFNSVFNLGKDQGFVYYFKDDGTASYRCFSKDGMKNAVAEILQTSSGVDIDLHGKGFFNEESSKLIMGALEAGFDKADISYTEDIAATVSAVSARGAIANATYGATGAEVSTEGRDGMSGAEGEIAPASEPKSATFTFKGANGKDISGTAKELQGFYQLHKANVEGNLAEVLQDKFGVEKKQCKGIQEQFSKGNFTIEKGVIKVGESELKLNEPAPQSAQSTAPAPEEGAGGFEADDWGELYAALDTEAGDDGLYVEMTSPSAANTGPPPRPPMKPEFMAAVAELQGGAATVTTDPAFTAGAYAAMNTEGSRGEAAKERAEAQIATAGKAAHEPNYVTTASSPALGGGSTPN</sequence>
<feature type="region of interest" description="Disordered" evidence="1">
    <location>
        <begin position="314"/>
        <end position="335"/>
    </location>
</feature>
<protein>
    <submittedName>
        <fullName evidence="2">Uncharacterized protein</fullName>
    </submittedName>
</protein>
<proteinExistence type="predicted"/>
<evidence type="ECO:0000313" key="3">
    <source>
        <dbReference type="Proteomes" id="UP001320768"/>
    </source>
</evidence>
<name>A0ABT1L556_9GAMM</name>
<evidence type="ECO:0000256" key="1">
    <source>
        <dbReference type="SAM" id="MobiDB-lite"/>
    </source>
</evidence>
<comment type="caution">
    <text evidence="2">The sequence shown here is derived from an EMBL/GenBank/DDBJ whole genome shotgun (WGS) entry which is preliminary data.</text>
</comment>
<organism evidence="2 3">
    <name type="scientific">Candidatus Synchoanobacter obligatus</name>
    <dbReference type="NCBI Taxonomy" id="2919597"/>
    <lineage>
        <taxon>Bacteria</taxon>
        <taxon>Pseudomonadati</taxon>
        <taxon>Pseudomonadota</taxon>
        <taxon>Gammaproteobacteria</taxon>
        <taxon>Candidatus Comchoanobacterales</taxon>
        <taxon>Candidatus Comchoanobacteraceae</taxon>
        <taxon>Candidatus Synchoanobacter</taxon>
    </lineage>
</organism>
<feature type="compositionally biased region" description="Low complexity" evidence="1">
    <location>
        <begin position="316"/>
        <end position="328"/>
    </location>
</feature>
<gene>
    <name evidence="2" type="ORF">MKS91_03295</name>
</gene>
<dbReference type="Proteomes" id="UP001320768">
    <property type="component" value="Unassembled WGS sequence"/>
</dbReference>
<evidence type="ECO:0000313" key="2">
    <source>
        <dbReference type="EMBL" id="MCP8352312.1"/>
    </source>
</evidence>
<dbReference type="RefSeq" id="WP_258569418.1">
    <property type="nucleotide sequence ID" value="NZ_JAKUDN010000002.1"/>
</dbReference>
<feature type="region of interest" description="Disordered" evidence="1">
    <location>
        <begin position="427"/>
        <end position="454"/>
    </location>
</feature>
<accession>A0ABT1L556</accession>
<keyword evidence="3" id="KW-1185">Reference proteome</keyword>
<dbReference type="EMBL" id="JAKUDN010000002">
    <property type="protein sequence ID" value="MCP8352312.1"/>
    <property type="molecule type" value="Genomic_DNA"/>
</dbReference>